<dbReference type="FunFam" id="1.25.70.10:FF:000001">
    <property type="entry name" value="Mitochondrial transcription termination factor-like"/>
    <property type="match status" value="1"/>
</dbReference>
<dbReference type="PANTHER" id="PTHR13068">
    <property type="entry name" value="CGI-12 PROTEIN-RELATED"/>
    <property type="match status" value="1"/>
</dbReference>
<keyword evidence="2" id="KW-0806">Transcription termination</keyword>
<dbReference type="GO" id="GO:0003676">
    <property type="term" value="F:nucleic acid binding"/>
    <property type="evidence" value="ECO:0007669"/>
    <property type="project" value="InterPro"/>
</dbReference>
<keyword evidence="3" id="KW-0809">Transit peptide</keyword>
<protein>
    <submittedName>
        <fullName evidence="4">Uncharacterized protein</fullName>
    </submittedName>
</protein>
<dbReference type="InterPro" id="IPR003690">
    <property type="entry name" value="MTERF"/>
</dbReference>
<reference evidence="4" key="1">
    <citation type="submission" date="2018-02" db="EMBL/GenBank/DDBJ databases">
        <authorList>
            <person name="Cohen D.B."/>
            <person name="Kent A.D."/>
        </authorList>
    </citation>
    <scope>NUCLEOTIDE SEQUENCE</scope>
</reference>
<evidence type="ECO:0000313" key="4">
    <source>
        <dbReference type="EMBL" id="SPC83729.1"/>
    </source>
</evidence>
<accession>A0A2N9FA60</accession>
<evidence type="ECO:0000256" key="3">
    <source>
        <dbReference type="ARBA" id="ARBA00022946"/>
    </source>
</evidence>
<comment type="similarity">
    <text evidence="1">Belongs to the mTERF family.</text>
</comment>
<organism evidence="4">
    <name type="scientific">Fagus sylvatica</name>
    <name type="common">Beechnut</name>
    <dbReference type="NCBI Taxonomy" id="28930"/>
    <lineage>
        <taxon>Eukaryota</taxon>
        <taxon>Viridiplantae</taxon>
        <taxon>Streptophyta</taxon>
        <taxon>Embryophyta</taxon>
        <taxon>Tracheophyta</taxon>
        <taxon>Spermatophyta</taxon>
        <taxon>Magnoliopsida</taxon>
        <taxon>eudicotyledons</taxon>
        <taxon>Gunneridae</taxon>
        <taxon>Pentapetalae</taxon>
        <taxon>rosids</taxon>
        <taxon>fabids</taxon>
        <taxon>Fagales</taxon>
        <taxon>Fagaceae</taxon>
        <taxon>Fagus</taxon>
    </lineage>
</organism>
<dbReference type="Pfam" id="PF02536">
    <property type="entry name" value="mTERF"/>
    <property type="match status" value="1"/>
</dbReference>
<dbReference type="InterPro" id="IPR038538">
    <property type="entry name" value="MTERF_sf"/>
</dbReference>
<keyword evidence="2" id="KW-0805">Transcription regulation</keyword>
<gene>
    <name evidence="4" type="ORF">FSB_LOCUS11611</name>
</gene>
<dbReference type="GO" id="GO:0006353">
    <property type="term" value="P:DNA-templated transcription termination"/>
    <property type="evidence" value="ECO:0007669"/>
    <property type="project" value="UniProtKB-KW"/>
</dbReference>
<dbReference type="AlphaFoldDB" id="A0A2N9FA60"/>
<sequence length="405" mass="46959">MRLEICKSLISLTLQNPSHLHKTPIPYSIPLSFFSSKPKKSKPTVTVLDYLINQHQFSPESALKASTVITYLKRPEEADFMLSFLKESGFSKSHIEEVVKRVPRVLTANLANSIKPKIQIFQDLGFKADDIAEIVSADPWILTRSADNRLEPSILVLKTILGSNAEVIRVLKVTGWFLKHDLERTMMPNIEFMKGCGISSTQIVKYLFNFPRFFLHKPESILRFVKTVEEMGFDRKSKMFLAAIRTVSSMTRENWELKLKLFRSLGFSENDILVVFRRVPQVFSVSERKIKEVTELLFSAWNIDISYIVQHPELLICSVEHRLKPRLRVFEILEKENVLKKKPGLTTFCKITNKTKLATVYSIWFQRNEIVHQGEIWTEEKILKSIKKDVKSTMEFKAKFHCSYP</sequence>
<proteinExistence type="inferred from homology"/>
<dbReference type="EMBL" id="OIVN01000668">
    <property type="protein sequence ID" value="SPC83729.1"/>
    <property type="molecule type" value="Genomic_DNA"/>
</dbReference>
<name>A0A2N9FA60_FAGSY</name>
<dbReference type="PANTHER" id="PTHR13068:SF130">
    <property type="entry name" value="TRANSCRIPTION TERMINATION FACTOR MTERF6, CHLOROPLASTIC_MITOCHONDRIAL-LIKE"/>
    <property type="match status" value="1"/>
</dbReference>
<evidence type="ECO:0000256" key="2">
    <source>
        <dbReference type="ARBA" id="ARBA00022472"/>
    </source>
</evidence>
<evidence type="ECO:0000256" key="1">
    <source>
        <dbReference type="ARBA" id="ARBA00007692"/>
    </source>
</evidence>
<keyword evidence="2" id="KW-0804">Transcription</keyword>
<dbReference type="Gene3D" id="1.25.70.10">
    <property type="entry name" value="Transcription termination factor 3, mitochondrial"/>
    <property type="match status" value="1"/>
</dbReference>
<dbReference type="SMART" id="SM00733">
    <property type="entry name" value="Mterf"/>
    <property type="match status" value="7"/>
</dbReference>